<gene>
    <name evidence="1" type="ORF">MLD38_011038</name>
</gene>
<reference evidence="2" key="1">
    <citation type="journal article" date="2023" name="Front. Plant Sci.">
        <title>Chromosomal-level genome assembly of Melastoma candidum provides insights into trichome evolution.</title>
        <authorList>
            <person name="Zhong Y."/>
            <person name="Wu W."/>
            <person name="Sun C."/>
            <person name="Zou P."/>
            <person name="Liu Y."/>
            <person name="Dai S."/>
            <person name="Zhou R."/>
        </authorList>
    </citation>
    <scope>NUCLEOTIDE SEQUENCE [LARGE SCALE GENOMIC DNA]</scope>
</reference>
<accession>A0ACB9R1W2</accession>
<organism evidence="1 2">
    <name type="scientific">Melastoma candidum</name>
    <dbReference type="NCBI Taxonomy" id="119954"/>
    <lineage>
        <taxon>Eukaryota</taxon>
        <taxon>Viridiplantae</taxon>
        <taxon>Streptophyta</taxon>
        <taxon>Embryophyta</taxon>
        <taxon>Tracheophyta</taxon>
        <taxon>Spermatophyta</taxon>
        <taxon>Magnoliopsida</taxon>
        <taxon>eudicotyledons</taxon>
        <taxon>Gunneridae</taxon>
        <taxon>Pentapetalae</taxon>
        <taxon>rosids</taxon>
        <taxon>malvids</taxon>
        <taxon>Myrtales</taxon>
        <taxon>Melastomataceae</taxon>
        <taxon>Melastomatoideae</taxon>
        <taxon>Melastomateae</taxon>
        <taxon>Melastoma</taxon>
    </lineage>
</organism>
<evidence type="ECO:0000313" key="1">
    <source>
        <dbReference type="EMBL" id="KAI4372854.1"/>
    </source>
</evidence>
<proteinExistence type="predicted"/>
<dbReference type="Proteomes" id="UP001057402">
    <property type="component" value="Chromosome 4"/>
</dbReference>
<dbReference type="EMBL" id="CM042883">
    <property type="protein sequence ID" value="KAI4372854.1"/>
    <property type="molecule type" value="Genomic_DNA"/>
</dbReference>
<name>A0ACB9R1W2_9MYRT</name>
<comment type="caution">
    <text evidence="1">The sequence shown here is derived from an EMBL/GenBank/DDBJ whole genome shotgun (WGS) entry which is preliminary data.</text>
</comment>
<protein>
    <submittedName>
        <fullName evidence="1">Uncharacterized protein</fullName>
    </submittedName>
</protein>
<evidence type="ECO:0000313" key="2">
    <source>
        <dbReference type="Proteomes" id="UP001057402"/>
    </source>
</evidence>
<sequence>MSMHSPRELEHPEPESLYPASATYYYYVQSPSSPFLHSGTNAAPNIHDNDGSTPAFPTSPLHSHYENDNPGRFSISQRPDIPATYAPAFSRCSSSRGSNHSSFLPPGKELLESGSALRDGELQRLVVINKEDKWPMKTVRVWRPWWWRYLSFSYARSSTIWMVLQIVWRLIVSAGVGILLFCTVTKPPRPHLQFKVEGVPAFGLGVGVDASGVATNFFTFNCTIVVSIDNRSKFYGLHVDPPLSELFFGTIPLAVHREPEGFYAWIQEITSFQVSVGAKNKPLYGAGRSMQDMLHSRGAVPLVIRTRLRAKYRLIGGIIHLDHYHQSKCFLTLESGPEEEEGLGITTTYAYNSSCT</sequence>
<keyword evidence="2" id="KW-1185">Reference proteome</keyword>